<keyword evidence="4" id="KW-1185">Reference proteome</keyword>
<feature type="compositionally biased region" description="Polar residues" evidence="2">
    <location>
        <begin position="173"/>
        <end position="182"/>
    </location>
</feature>
<feature type="compositionally biased region" description="Basic and acidic residues" evidence="2">
    <location>
        <begin position="1321"/>
        <end position="1334"/>
    </location>
</feature>
<comment type="caution">
    <text evidence="3">The sequence shown here is derived from an EMBL/GenBank/DDBJ whole genome shotgun (WGS) entry which is preliminary data.</text>
</comment>
<feature type="compositionally biased region" description="Basic residues" evidence="2">
    <location>
        <begin position="1292"/>
        <end position="1309"/>
    </location>
</feature>
<dbReference type="EMBL" id="WOWK01000102">
    <property type="protein sequence ID" value="KAF0319008.1"/>
    <property type="molecule type" value="Genomic_DNA"/>
</dbReference>
<feature type="region of interest" description="Disordered" evidence="2">
    <location>
        <begin position="390"/>
        <end position="426"/>
    </location>
</feature>
<protein>
    <submittedName>
        <fullName evidence="3">Uncharacterized protein</fullName>
    </submittedName>
</protein>
<keyword evidence="1" id="KW-0175">Coiled coil</keyword>
<name>A0A8H3W6C1_9PEZI</name>
<feature type="region of interest" description="Disordered" evidence="2">
    <location>
        <begin position="148"/>
        <end position="226"/>
    </location>
</feature>
<gene>
    <name evidence="3" type="ORF">GQ607_013817</name>
</gene>
<organism evidence="3 4">
    <name type="scientific">Colletotrichum asianum</name>
    <dbReference type="NCBI Taxonomy" id="702518"/>
    <lineage>
        <taxon>Eukaryota</taxon>
        <taxon>Fungi</taxon>
        <taxon>Dikarya</taxon>
        <taxon>Ascomycota</taxon>
        <taxon>Pezizomycotina</taxon>
        <taxon>Sordariomycetes</taxon>
        <taxon>Hypocreomycetidae</taxon>
        <taxon>Glomerellales</taxon>
        <taxon>Glomerellaceae</taxon>
        <taxon>Colletotrichum</taxon>
        <taxon>Colletotrichum gloeosporioides species complex</taxon>
    </lineage>
</organism>
<accession>A0A8H3W6C1</accession>
<evidence type="ECO:0000313" key="4">
    <source>
        <dbReference type="Proteomes" id="UP000434172"/>
    </source>
</evidence>
<dbReference type="OrthoDB" id="4835412at2759"/>
<dbReference type="Proteomes" id="UP000434172">
    <property type="component" value="Unassembled WGS sequence"/>
</dbReference>
<feature type="compositionally biased region" description="Low complexity" evidence="2">
    <location>
        <begin position="397"/>
        <end position="408"/>
    </location>
</feature>
<reference evidence="3 4" key="1">
    <citation type="submission" date="2019-12" db="EMBL/GenBank/DDBJ databases">
        <title>A genome sequence resource for the geographically widespread anthracnose pathogen Colletotrichum asianum.</title>
        <authorList>
            <person name="Meng Y."/>
        </authorList>
    </citation>
    <scope>NUCLEOTIDE SEQUENCE [LARGE SCALE GENOMIC DNA]</scope>
    <source>
        <strain evidence="3 4">ICMP 18580</strain>
    </source>
</reference>
<evidence type="ECO:0000256" key="1">
    <source>
        <dbReference type="SAM" id="Coils"/>
    </source>
</evidence>
<feature type="region of interest" description="Disordered" evidence="2">
    <location>
        <begin position="756"/>
        <end position="786"/>
    </location>
</feature>
<feature type="region of interest" description="Disordered" evidence="2">
    <location>
        <begin position="1291"/>
        <end position="1342"/>
    </location>
</feature>
<evidence type="ECO:0000313" key="3">
    <source>
        <dbReference type="EMBL" id="KAF0319008.1"/>
    </source>
</evidence>
<sequence length="1453" mass="160717">MQPTSELKACVERLGYALNGIRRSATERETAAKSVLDTEKPALQANISINRARLKLLRDLMHKWEQEQEAASKRLAELESGYDAAVQERHKVSALPGTQKLVGNVRAILEISADLGAPPPAAQSSPVLREDGADLLSDRCVQLGSLAVSSRKRPAEEEPEISTKRPCSRSLALKTSNTSADANETDDVGTARCEVETPGCEDGDTKTRMGGSRKAPGNGEPSAAGDHDAVHQLSEQYLLHILTMMFSSDIYAAVERFGRELNDIRRSAEERETAAKSDLDAETIAFQTRITAIRERMIQLQQQMKACRQEEDAACEHQTEIEEAYEAAVQYRRKVSAFPNTQNMLDYVCGGHPTSSNGASPVISPSAKSSFDLCGDAAGHADDLASIHENQTPYHPASPASIPASPAKRPAEDAPATPGKRLCNATPATKSIEKTVDFDGLYDNGDAKYKHRIVQYGKEWFILRCDEHNIHFPYRAVTAAGSHLKGYAHNGPSAALPAVIEAFGVRVSGCNKDKAELNNERFKRALDEGYQVLKSAKRHNAPGNMSTDESNTIEEIVVACPPRSSSLVGVHYTPDSSLTSASLLDDAAGSHYEVNDGVDAPERDTYAYKGLCEDDRCEAFTAVTDGTTQSLDPLGASSPDVFISDYGALGFTFLGDVDSAVEHLRGKISAWTSWLDSTSLAYVELEETHRYALSDLPSRSQPDEQEALIQSSTLQHGQLPNEESEATEVLPLHRADQEHYGLSNWNFPALQSSDPTDLGRLEISPSYDPLETSAKSHAAPEPGFHHGVETMQGIAAELRSDRDVTEPGGKSSPGSAGLFVESSIEASPIPGAQSSAESTIEVKSTEHTGHAVLATIGVNVVSKTQPEAQVANHLPDPDLDNQPSIAVGLASDTESPGILSLESNGEDLHGDEFIETRSFIDDDSHIKSVNKLINIAIECIDTTKLYCQNESRFRQRLSQFLPGTFVDDIILLHLLRMITEDSRFFVVDPLHLKLHEAFPYPVSKAFSMNVDGLVLPINVNSSDQMSSLNTNHWVIAIVNLGTRAFDAFGMQKDSFHYWGSRIEALVSEVSGGSFKLDRRSHNLGPYTDDSCCAFLCAFALDRYLKAELKYHEQWPTGPELRERYFRRLLIHWGVPSGLLPDHTQHMDLDDVDIPQSKLASYSYISGTNDTRCTEGRHHCLFSDLQEYSRASGRDLGQLAEGLNDAESGLEIEQKARLIQMIFECRPLPENEQTISQLSSGSCSLKELFDEIIEMKALFQSHGFRHRRLLIETAKEFEVQLSIVRKENEANRTLKRAQSSKRAKQAKSKQSRIDSNKQSGEGFKEDELPREHETIVHQGQRRQRVRERAVSTVIRRAIGFSPEKPLETIYWKYVEEGRVLQEIEKGVGSVILRCLPGVVIRPDETVINFQNARRCFAVLRQNIYPTQYNTLDSSRIAFFKRWFKILRPDLGPFE</sequence>
<proteinExistence type="predicted"/>
<evidence type="ECO:0000256" key="2">
    <source>
        <dbReference type="SAM" id="MobiDB-lite"/>
    </source>
</evidence>
<feature type="coiled-coil region" evidence="1">
    <location>
        <begin position="54"/>
        <end position="81"/>
    </location>
</feature>